<proteinExistence type="predicted"/>
<protein>
    <submittedName>
        <fullName evidence="3">Uncharacterized protein</fullName>
    </submittedName>
</protein>
<keyword evidence="2" id="KW-0472">Membrane</keyword>
<reference evidence="3 4" key="1">
    <citation type="submission" date="2019-06" db="EMBL/GenBank/DDBJ databases">
        <title>Description of Kitasatospora acidophila sp. nov. isolated from pine grove soil, and reclassification of Streptomyces novaecaesareae to Kitasatospora novaeceasareae comb. nov.</title>
        <authorList>
            <person name="Kim M.J."/>
        </authorList>
    </citation>
    <scope>NUCLEOTIDE SEQUENCE [LARGE SCALE GENOMIC DNA]</scope>
    <source>
        <strain evidence="3 4">MMS16-CNU292</strain>
    </source>
</reference>
<dbReference type="AlphaFoldDB" id="A0A540WAJ5"/>
<feature type="compositionally biased region" description="Low complexity" evidence="1">
    <location>
        <begin position="77"/>
        <end position="90"/>
    </location>
</feature>
<feature type="region of interest" description="Disordered" evidence="1">
    <location>
        <begin position="77"/>
        <end position="96"/>
    </location>
</feature>
<name>A0A540WAJ5_9ACTN</name>
<dbReference type="RefSeq" id="WP_141636474.1">
    <property type="nucleotide sequence ID" value="NZ_VIGB01000003.1"/>
</dbReference>
<comment type="caution">
    <text evidence="3">The sequence shown here is derived from an EMBL/GenBank/DDBJ whole genome shotgun (WGS) entry which is preliminary data.</text>
</comment>
<keyword evidence="4" id="KW-1185">Reference proteome</keyword>
<accession>A0A540WAJ5</accession>
<sequence>MPFEDDFSNALREAADASEAPPVQLMATGAAQRGRRTKRRRAVLAATASVAVLAVAGTLAVQLRPAASHRATTDLNAAASVSASHPAAQADSVDPKPMTDDQMLALFKSKLPSGLQLTRPLGQGTETNSQSGIQEAMAGYTVVDSKGSGGVEITVTHQRADLNSADMLCSPAWTNCTRTAQPDGSYLRLDLPPKAVGGEQLWAVQLQRPDGIVVTASSSDLPGPGAPMSPDPTRDAPVLTADQLKAIALDPVWLQVGAALAAPHDAPENHSPHPQWAGLPTDDILRIAAPLLPAGLTEKQITGAAAPAKDDGFASFTVDDGSGVSLVRVTVEDWSGFQQTRYSGPPIDTEFTKATVLPNGDKLNSGADNPAFNNKGVTRNWAQVLTPNHLMVLIESFNGTDFKGDGITRSLPALTLDQVKAIATSPTWHGPTK</sequence>
<feature type="region of interest" description="Disordered" evidence="1">
    <location>
        <begin position="13"/>
        <end position="34"/>
    </location>
</feature>
<dbReference type="EMBL" id="VIGB01000003">
    <property type="protein sequence ID" value="TQF06026.1"/>
    <property type="molecule type" value="Genomic_DNA"/>
</dbReference>
<keyword evidence="2" id="KW-1133">Transmembrane helix</keyword>
<keyword evidence="2" id="KW-0812">Transmembrane</keyword>
<evidence type="ECO:0000313" key="4">
    <source>
        <dbReference type="Proteomes" id="UP000319103"/>
    </source>
</evidence>
<evidence type="ECO:0000256" key="2">
    <source>
        <dbReference type="SAM" id="Phobius"/>
    </source>
</evidence>
<organism evidence="3 4">
    <name type="scientific">Kitasatospora acidiphila</name>
    <dbReference type="NCBI Taxonomy" id="2567942"/>
    <lineage>
        <taxon>Bacteria</taxon>
        <taxon>Bacillati</taxon>
        <taxon>Actinomycetota</taxon>
        <taxon>Actinomycetes</taxon>
        <taxon>Kitasatosporales</taxon>
        <taxon>Streptomycetaceae</taxon>
        <taxon>Kitasatospora</taxon>
    </lineage>
</organism>
<feature type="transmembrane region" description="Helical" evidence="2">
    <location>
        <begin position="42"/>
        <end position="63"/>
    </location>
</feature>
<evidence type="ECO:0000313" key="3">
    <source>
        <dbReference type="EMBL" id="TQF06026.1"/>
    </source>
</evidence>
<dbReference type="OrthoDB" id="3869457at2"/>
<dbReference type="Proteomes" id="UP000319103">
    <property type="component" value="Unassembled WGS sequence"/>
</dbReference>
<gene>
    <name evidence="3" type="ORF">E6W39_32175</name>
</gene>
<evidence type="ECO:0000256" key="1">
    <source>
        <dbReference type="SAM" id="MobiDB-lite"/>
    </source>
</evidence>